<accession>A0A1T4LU27</accession>
<comment type="function">
    <text evidence="8">The phosphoenolpyruvate-dependent sugar phosphotransferase system (sugar PTS), a major carbohydrate active transport system, catalyzes the phosphorylation of incoming sugar substrates concomitantly with their translocation across the cell membrane. The enzyme II UlaABC PTS system is involved in ascorbate transport.</text>
</comment>
<evidence type="ECO:0000256" key="6">
    <source>
        <dbReference type="ARBA" id="ARBA00022683"/>
    </source>
</evidence>
<evidence type="ECO:0000259" key="11">
    <source>
        <dbReference type="PROSITE" id="PS51094"/>
    </source>
</evidence>
<proteinExistence type="predicted"/>
<dbReference type="AlphaFoldDB" id="A0A1T4LU27"/>
<dbReference type="GO" id="GO:0009401">
    <property type="term" value="P:phosphoenolpyruvate-dependent sugar phosphotransferase system"/>
    <property type="evidence" value="ECO:0007669"/>
    <property type="project" value="UniProtKB-KW"/>
</dbReference>
<dbReference type="RefSeq" id="WP_078755952.1">
    <property type="nucleotide sequence ID" value="NZ_FUWO01000009.1"/>
</dbReference>
<dbReference type="GO" id="GO:0016301">
    <property type="term" value="F:kinase activity"/>
    <property type="evidence" value="ECO:0007669"/>
    <property type="project" value="UniProtKB-KW"/>
</dbReference>
<dbReference type="EMBL" id="FUWO01000009">
    <property type="protein sequence ID" value="SJZ58038.1"/>
    <property type="molecule type" value="Genomic_DNA"/>
</dbReference>
<evidence type="ECO:0000313" key="13">
    <source>
        <dbReference type="Proteomes" id="UP000189941"/>
    </source>
</evidence>
<dbReference type="PANTHER" id="PTHR36203:SF1">
    <property type="entry name" value="ASCORBATE-SPECIFIC PTS SYSTEM EIIA COMPONENT"/>
    <property type="match status" value="1"/>
</dbReference>
<evidence type="ECO:0000256" key="5">
    <source>
        <dbReference type="ARBA" id="ARBA00022679"/>
    </source>
</evidence>
<sequence>MLENIVEKGLYSFHHQFESWEDAIKAACRPLEEKGIISTDYSQYIINNVHEFGPYIVIAPEICIPHAQEGKGVYQTEIGFMKTEVPVDFGPNCDYTARLFFVLASINNDQHLENLTQLVTLLEDESLVKKLLSAQNAEDLLSLTRK</sequence>
<dbReference type="Gene3D" id="3.40.930.10">
    <property type="entry name" value="Mannitol-specific EII, Chain A"/>
    <property type="match status" value="1"/>
</dbReference>
<keyword evidence="5" id="KW-0808">Transferase</keyword>
<dbReference type="InterPro" id="IPR016152">
    <property type="entry name" value="PTrfase/Anion_transptr"/>
</dbReference>
<dbReference type="PROSITE" id="PS51094">
    <property type="entry name" value="PTS_EIIA_TYPE_2"/>
    <property type="match status" value="1"/>
</dbReference>
<evidence type="ECO:0000256" key="8">
    <source>
        <dbReference type="ARBA" id="ARBA00037387"/>
    </source>
</evidence>
<feature type="domain" description="PTS EIIA type-2" evidence="11">
    <location>
        <begin position="4"/>
        <end position="146"/>
    </location>
</feature>
<keyword evidence="4" id="KW-0597">Phosphoprotein</keyword>
<evidence type="ECO:0000256" key="9">
    <source>
        <dbReference type="ARBA" id="ARBA00041175"/>
    </source>
</evidence>
<dbReference type="Proteomes" id="UP000189941">
    <property type="component" value="Unassembled WGS sequence"/>
</dbReference>
<dbReference type="OrthoDB" id="369398at2"/>
<dbReference type="SUPFAM" id="SSF55804">
    <property type="entry name" value="Phoshotransferase/anion transport protein"/>
    <property type="match status" value="1"/>
</dbReference>
<keyword evidence="2" id="KW-0813">Transport</keyword>
<dbReference type="PANTHER" id="PTHR36203">
    <property type="entry name" value="ASCORBATE-SPECIFIC PTS SYSTEM EIIA COMPONENT"/>
    <property type="match status" value="1"/>
</dbReference>
<dbReference type="STRING" id="1121925.SAMN02746011_01201"/>
<evidence type="ECO:0000256" key="1">
    <source>
        <dbReference type="ARBA" id="ARBA00004496"/>
    </source>
</evidence>
<evidence type="ECO:0000313" key="12">
    <source>
        <dbReference type="EMBL" id="SJZ58038.1"/>
    </source>
</evidence>
<dbReference type="Pfam" id="PF00359">
    <property type="entry name" value="PTS_EIIA_2"/>
    <property type="match status" value="1"/>
</dbReference>
<evidence type="ECO:0000256" key="7">
    <source>
        <dbReference type="ARBA" id="ARBA00022777"/>
    </source>
</evidence>
<name>A0A1T4LU27_9LACT</name>
<evidence type="ECO:0000256" key="10">
    <source>
        <dbReference type="ARBA" id="ARBA00042072"/>
    </source>
</evidence>
<keyword evidence="7" id="KW-0418">Kinase</keyword>
<gene>
    <name evidence="12" type="ORF">SAMN02746011_01201</name>
</gene>
<dbReference type="InterPro" id="IPR051351">
    <property type="entry name" value="Ascorbate-PTS_EIIA_comp"/>
</dbReference>
<dbReference type="GO" id="GO:0005737">
    <property type="term" value="C:cytoplasm"/>
    <property type="evidence" value="ECO:0007669"/>
    <property type="project" value="UniProtKB-SubCell"/>
</dbReference>
<evidence type="ECO:0000256" key="4">
    <source>
        <dbReference type="ARBA" id="ARBA00022553"/>
    </source>
</evidence>
<keyword evidence="3" id="KW-0963">Cytoplasm</keyword>
<protein>
    <recommendedName>
        <fullName evidence="9">Ascorbate-specific PTS system EIIA component</fullName>
    </recommendedName>
    <alternativeName>
        <fullName evidence="10">Ascorbate-specific phosphotransferase enzyme IIA component</fullName>
    </alternativeName>
</protein>
<evidence type="ECO:0000256" key="3">
    <source>
        <dbReference type="ARBA" id="ARBA00022490"/>
    </source>
</evidence>
<reference evidence="13" key="1">
    <citation type="submission" date="2017-02" db="EMBL/GenBank/DDBJ databases">
        <authorList>
            <person name="Varghese N."/>
            <person name="Submissions S."/>
        </authorList>
    </citation>
    <scope>NUCLEOTIDE SEQUENCE [LARGE SCALE GENOMIC DNA]</scope>
    <source>
        <strain evidence="13">DSM 15739</strain>
    </source>
</reference>
<keyword evidence="13" id="KW-1185">Reference proteome</keyword>
<comment type="subcellular location">
    <subcellularLocation>
        <location evidence="1">Cytoplasm</location>
    </subcellularLocation>
</comment>
<dbReference type="CDD" id="cd00211">
    <property type="entry name" value="PTS_IIA_fru"/>
    <property type="match status" value="1"/>
</dbReference>
<dbReference type="InterPro" id="IPR002178">
    <property type="entry name" value="PTS_EIIA_type-2_dom"/>
</dbReference>
<organism evidence="12 13">
    <name type="scientific">Globicatella sulfidifaciens DSM 15739</name>
    <dbReference type="NCBI Taxonomy" id="1121925"/>
    <lineage>
        <taxon>Bacteria</taxon>
        <taxon>Bacillati</taxon>
        <taxon>Bacillota</taxon>
        <taxon>Bacilli</taxon>
        <taxon>Lactobacillales</taxon>
        <taxon>Aerococcaceae</taxon>
        <taxon>Globicatella</taxon>
    </lineage>
</organism>
<keyword evidence="6" id="KW-0598">Phosphotransferase system</keyword>
<evidence type="ECO:0000256" key="2">
    <source>
        <dbReference type="ARBA" id="ARBA00022448"/>
    </source>
</evidence>